<evidence type="ECO:0000256" key="4">
    <source>
        <dbReference type="ARBA" id="ARBA00022679"/>
    </source>
</evidence>
<dbReference type="GO" id="GO:0042158">
    <property type="term" value="P:lipoprotein biosynthetic process"/>
    <property type="evidence" value="ECO:0007669"/>
    <property type="project" value="InterPro"/>
</dbReference>
<keyword evidence="5 9" id="KW-0812">Transmembrane</keyword>
<accession>A0A494RDF7</accession>
<evidence type="ECO:0000256" key="2">
    <source>
        <dbReference type="ARBA" id="ARBA00010065"/>
    </source>
</evidence>
<dbReference type="PROSITE" id="PS50263">
    <property type="entry name" value="CN_HYDROLASE"/>
    <property type="match status" value="1"/>
</dbReference>
<keyword evidence="7 9" id="KW-0472">Membrane</keyword>
<evidence type="ECO:0000259" key="10">
    <source>
        <dbReference type="PROSITE" id="PS50263"/>
    </source>
</evidence>
<evidence type="ECO:0000256" key="8">
    <source>
        <dbReference type="ARBA" id="ARBA00023315"/>
    </source>
</evidence>
<dbReference type="Pfam" id="PF00795">
    <property type="entry name" value="CN_hydrolase"/>
    <property type="match status" value="1"/>
</dbReference>
<feature type="transmembrane region" description="Helical" evidence="9">
    <location>
        <begin position="138"/>
        <end position="165"/>
    </location>
</feature>
<gene>
    <name evidence="11" type="ORF">D8I30_03340</name>
</gene>
<keyword evidence="12" id="KW-1185">Reference proteome</keyword>
<comment type="subcellular location">
    <subcellularLocation>
        <location evidence="1">Cell membrane</location>
        <topology evidence="1">Multi-pass membrane protein</topology>
    </subcellularLocation>
</comment>
<organism evidence="11 12">
    <name type="scientific">Brevundimonas naejangsanensis</name>
    <dbReference type="NCBI Taxonomy" id="588932"/>
    <lineage>
        <taxon>Bacteria</taxon>
        <taxon>Pseudomonadati</taxon>
        <taxon>Pseudomonadota</taxon>
        <taxon>Alphaproteobacteria</taxon>
        <taxon>Caulobacterales</taxon>
        <taxon>Caulobacteraceae</taxon>
        <taxon>Brevundimonas</taxon>
    </lineage>
</organism>
<dbReference type="PANTHER" id="PTHR38686:SF1">
    <property type="entry name" value="APOLIPOPROTEIN N-ACYLTRANSFERASE"/>
    <property type="match status" value="1"/>
</dbReference>
<reference evidence="11 12" key="1">
    <citation type="submission" date="2018-10" db="EMBL/GenBank/DDBJ databases">
        <title>Complete genome sequence of Brevundimonas naejangsanensis BRV3.</title>
        <authorList>
            <person name="Berrios L."/>
            <person name="Ely B."/>
        </authorList>
    </citation>
    <scope>NUCLEOTIDE SEQUENCE [LARGE SCALE GENOMIC DNA]</scope>
    <source>
        <strain evidence="11 12">BRV3</strain>
    </source>
</reference>
<dbReference type="PANTHER" id="PTHR38686">
    <property type="entry name" value="APOLIPOPROTEIN N-ACYLTRANSFERASE"/>
    <property type="match status" value="1"/>
</dbReference>
<dbReference type="Pfam" id="PF20154">
    <property type="entry name" value="LNT_N"/>
    <property type="match status" value="1"/>
</dbReference>
<evidence type="ECO:0000313" key="11">
    <source>
        <dbReference type="EMBL" id="AYG94325.1"/>
    </source>
</evidence>
<dbReference type="InterPro" id="IPR004563">
    <property type="entry name" value="Apolipo_AcylTrfase"/>
</dbReference>
<evidence type="ECO:0000256" key="3">
    <source>
        <dbReference type="ARBA" id="ARBA00022475"/>
    </source>
</evidence>
<dbReference type="InterPro" id="IPR045378">
    <property type="entry name" value="LNT_N"/>
</dbReference>
<protein>
    <submittedName>
        <fullName evidence="11">Nitrilase</fullName>
    </submittedName>
</protein>
<evidence type="ECO:0000256" key="7">
    <source>
        <dbReference type="ARBA" id="ARBA00023136"/>
    </source>
</evidence>
<sequence length="503" mass="53588">MSRFVWLAIAAGCAAFSVGNFTAPVLAWLGPIFMLRFLRQSSSWQGAAAGLAAFVVAQDIAWRGAIIFQGVTYHAVVAGVAAVFFLPYIVDRLLAPRLKGFAATLVFPSALALTEFAWSNVGLGSWGVAAYAQTDLQLLQMLSVTGLWGVAFLIGWVAAVVNLIWEAGGQGLTARRAVLLLAGAAGTIIALGALRLALDAPSAPTVRIAGISAENLDVFKAAWAPVNAAGGLSPAGAERARPLTQALQRTLLERSRQEARAGAKLVLWSEANALVLKDDEARFIAEAGRLAAAERIYLFMAMATITPGRPLAENKMVAIDPTGAVRSTYLKSRPTPVERSVRGDGRMPVMDTPYGRIAWAICYDFDYHDLIRQAGRAGADILLDPSWDSRGMAPMHSNMAAMRAIENGAALVRMVNDGRSLAVDHQGRVLAAMDDFRSSAPVSVMVVEAPTRGTRTLYARFGDWLPWTALFTLGGLGVMAFRARQGAVRPRSDTVAAPVQAAL</sequence>
<dbReference type="SUPFAM" id="SSF56317">
    <property type="entry name" value="Carbon-nitrogen hydrolase"/>
    <property type="match status" value="1"/>
</dbReference>
<comment type="similarity">
    <text evidence="2">Belongs to the CN hydrolase family. Apolipoprotein N-acyltransferase subfamily.</text>
</comment>
<evidence type="ECO:0000313" key="12">
    <source>
        <dbReference type="Proteomes" id="UP000276984"/>
    </source>
</evidence>
<dbReference type="RefSeq" id="WP_121481481.1">
    <property type="nucleotide sequence ID" value="NZ_CP032707.1"/>
</dbReference>
<dbReference type="OrthoDB" id="9811121at2"/>
<keyword evidence="4" id="KW-0808">Transferase</keyword>
<proteinExistence type="inferred from homology"/>
<evidence type="ECO:0000256" key="6">
    <source>
        <dbReference type="ARBA" id="ARBA00022989"/>
    </source>
</evidence>
<keyword evidence="6 9" id="KW-1133">Transmembrane helix</keyword>
<feature type="transmembrane region" description="Helical" evidence="9">
    <location>
        <begin position="177"/>
        <end position="198"/>
    </location>
</feature>
<dbReference type="GO" id="GO:0016410">
    <property type="term" value="F:N-acyltransferase activity"/>
    <property type="evidence" value="ECO:0007669"/>
    <property type="project" value="InterPro"/>
</dbReference>
<dbReference type="Gene3D" id="3.60.110.10">
    <property type="entry name" value="Carbon-nitrogen hydrolase"/>
    <property type="match status" value="1"/>
</dbReference>
<keyword evidence="8" id="KW-0012">Acyltransferase</keyword>
<evidence type="ECO:0000256" key="9">
    <source>
        <dbReference type="SAM" id="Phobius"/>
    </source>
</evidence>
<dbReference type="EMBL" id="CP032707">
    <property type="protein sequence ID" value="AYG94325.1"/>
    <property type="molecule type" value="Genomic_DNA"/>
</dbReference>
<feature type="transmembrane region" description="Helical" evidence="9">
    <location>
        <begin position="71"/>
        <end position="89"/>
    </location>
</feature>
<evidence type="ECO:0000256" key="1">
    <source>
        <dbReference type="ARBA" id="ARBA00004651"/>
    </source>
</evidence>
<dbReference type="InterPro" id="IPR036526">
    <property type="entry name" value="C-N_Hydrolase_sf"/>
</dbReference>
<feature type="transmembrane region" description="Helical" evidence="9">
    <location>
        <begin position="464"/>
        <end position="481"/>
    </location>
</feature>
<keyword evidence="3" id="KW-1003">Cell membrane</keyword>
<dbReference type="GO" id="GO:0005886">
    <property type="term" value="C:plasma membrane"/>
    <property type="evidence" value="ECO:0007669"/>
    <property type="project" value="UniProtKB-SubCell"/>
</dbReference>
<dbReference type="AlphaFoldDB" id="A0A494RDF7"/>
<evidence type="ECO:0000256" key="5">
    <source>
        <dbReference type="ARBA" id="ARBA00022692"/>
    </source>
</evidence>
<feature type="domain" description="CN hydrolase" evidence="10">
    <location>
        <begin position="232"/>
        <end position="451"/>
    </location>
</feature>
<dbReference type="InterPro" id="IPR003010">
    <property type="entry name" value="C-N_Hydrolase"/>
</dbReference>
<name>A0A494RDF7_9CAUL</name>
<dbReference type="Proteomes" id="UP000276984">
    <property type="component" value="Chromosome"/>
</dbReference>
<feature type="transmembrane region" description="Helical" evidence="9">
    <location>
        <begin position="101"/>
        <end position="118"/>
    </location>
</feature>